<dbReference type="PROSITE" id="PS50994">
    <property type="entry name" value="INTEGRASE"/>
    <property type="match status" value="1"/>
</dbReference>
<keyword evidence="5" id="KW-1185">Reference proteome</keyword>
<protein>
    <recommendedName>
        <fullName evidence="3">Integrase catalytic domain-containing protein</fullName>
    </recommendedName>
</protein>
<dbReference type="InterPro" id="IPR036397">
    <property type="entry name" value="RNaseH_sf"/>
</dbReference>
<dbReference type="Proteomes" id="UP001408789">
    <property type="component" value="Unassembled WGS sequence"/>
</dbReference>
<dbReference type="Pfam" id="PF00665">
    <property type="entry name" value="rve"/>
    <property type="match status" value="1"/>
</dbReference>
<dbReference type="InterPro" id="IPR039537">
    <property type="entry name" value="Retrotran_Ty1/copia-like"/>
</dbReference>
<dbReference type="PANTHER" id="PTHR42648">
    <property type="entry name" value="TRANSPOSASE, PUTATIVE-RELATED"/>
    <property type="match status" value="1"/>
</dbReference>
<feature type="domain" description="Integrase catalytic" evidence="3">
    <location>
        <begin position="289"/>
        <end position="421"/>
    </location>
</feature>
<gene>
    <name evidence="4" type="ORF">SSX86_007389</name>
</gene>
<dbReference type="GO" id="GO:0006508">
    <property type="term" value="P:proteolysis"/>
    <property type="evidence" value="ECO:0007669"/>
    <property type="project" value="UniProtKB-KW"/>
</dbReference>
<organism evidence="4 5">
    <name type="scientific">Deinandra increscens subsp. villosa</name>
    <dbReference type="NCBI Taxonomy" id="3103831"/>
    <lineage>
        <taxon>Eukaryota</taxon>
        <taxon>Viridiplantae</taxon>
        <taxon>Streptophyta</taxon>
        <taxon>Embryophyta</taxon>
        <taxon>Tracheophyta</taxon>
        <taxon>Spermatophyta</taxon>
        <taxon>Magnoliopsida</taxon>
        <taxon>eudicotyledons</taxon>
        <taxon>Gunneridae</taxon>
        <taxon>Pentapetalae</taxon>
        <taxon>asterids</taxon>
        <taxon>campanulids</taxon>
        <taxon>Asterales</taxon>
        <taxon>Asteraceae</taxon>
        <taxon>Asteroideae</taxon>
        <taxon>Heliantheae alliance</taxon>
        <taxon>Madieae</taxon>
        <taxon>Madiinae</taxon>
        <taxon>Deinandra</taxon>
    </lineage>
</organism>
<dbReference type="InterPro" id="IPR054722">
    <property type="entry name" value="PolX-like_BBD"/>
</dbReference>
<feature type="region of interest" description="Disordered" evidence="2">
    <location>
        <begin position="95"/>
        <end position="119"/>
    </location>
</feature>
<dbReference type="Gene3D" id="3.30.420.10">
    <property type="entry name" value="Ribonuclease H-like superfamily/Ribonuclease H"/>
    <property type="match status" value="1"/>
</dbReference>
<keyword evidence="1" id="KW-0378">Hydrolase</keyword>
<dbReference type="GO" id="GO:0015074">
    <property type="term" value="P:DNA integration"/>
    <property type="evidence" value="ECO:0007669"/>
    <property type="project" value="InterPro"/>
</dbReference>
<reference evidence="4 5" key="1">
    <citation type="submission" date="2024-04" db="EMBL/GenBank/DDBJ databases">
        <title>The reference genome of an endangered Asteraceae, Deinandra increscens subsp. villosa, native to the Central Coast of California.</title>
        <authorList>
            <person name="Guilliams M."/>
            <person name="Hasenstab-Lehman K."/>
            <person name="Meyer R."/>
            <person name="Mcevoy S."/>
        </authorList>
    </citation>
    <scope>NUCLEOTIDE SEQUENCE [LARGE SCALE GENOMIC DNA]</scope>
    <source>
        <tissue evidence="4">Leaf</tissue>
    </source>
</reference>
<evidence type="ECO:0000313" key="5">
    <source>
        <dbReference type="Proteomes" id="UP001408789"/>
    </source>
</evidence>
<dbReference type="GO" id="GO:0003676">
    <property type="term" value="F:nucleic acid binding"/>
    <property type="evidence" value="ECO:0007669"/>
    <property type="project" value="InterPro"/>
</dbReference>
<dbReference type="Pfam" id="PF14223">
    <property type="entry name" value="Retrotran_gag_2"/>
    <property type="match status" value="1"/>
</dbReference>
<dbReference type="PANTHER" id="PTHR42648:SF28">
    <property type="entry name" value="TRANSPOSON-ENCODED PROTEIN WITH RIBONUCLEASE H-LIKE AND RETROVIRUS ZINC FINGER-LIKE DOMAINS"/>
    <property type="match status" value="1"/>
</dbReference>
<evidence type="ECO:0000313" key="4">
    <source>
        <dbReference type="EMBL" id="KAK9073067.1"/>
    </source>
</evidence>
<dbReference type="Pfam" id="PF22936">
    <property type="entry name" value="Pol_BBD"/>
    <property type="match status" value="1"/>
</dbReference>
<keyword evidence="1" id="KW-0645">Protease</keyword>
<dbReference type="AlphaFoldDB" id="A0AAP0DI40"/>
<dbReference type="EMBL" id="JBCNJP010000009">
    <property type="protein sequence ID" value="KAK9073067.1"/>
    <property type="molecule type" value="Genomic_DNA"/>
</dbReference>
<dbReference type="InterPro" id="IPR001584">
    <property type="entry name" value="Integrase_cat-core"/>
</dbReference>
<dbReference type="SUPFAM" id="SSF53098">
    <property type="entry name" value="Ribonuclease H-like"/>
    <property type="match status" value="1"/>
</dbReference>
<sequence length="421" mass="47845">MESHIDEFNKLALDLEIVYVTVDDEDKAIMFLSSLPSSYEHFVDTLMSRRDTLSMEDVTSTLKSKELSKRSVDGKDDTIDVLFVRGRKENFKRDCPERKKNKYDSPYAKGQSNQSQDESLDGYESSEVLVIDKNSKPDGWILDSGCSFHMTHFKSYFKNLEFKEVGTVKLGDGRPCKILGTFESECFNVSLKNGRVKVIKGFLVVLSGIRGSNNIYCLDGELARSEANAVVISKGPNQAVLWHQRLGHLSHQESKKQDVLGEFPETGVGFREYCILGKAHREKFARSKYKSTGVLDYVHSDVLGPSRILSIGGANYFISMVDDYSRRVWVFLLKHKSDALEKFKEWVALVENQTERKIKKLRTDNGFEFCGNMFNKFCKSKGIARHLTVPGTPQQNGIVDWMNRTLLNKVRCIPLSLSLPK</sequence>
<comment type="caution">
    <text evidence="4">The sequence shown here is derived from an EMBL/GenBank/DDBJ whole genome shotgun (WGS) entry which is preliminary data.</text>
</comment>
<evidence type="ECO:0000256" key="1">
    <source>
        <dbReference type="ARBA" id="ARBA00022670"/>
    </source>
</evidence>
<accession>A0AAP0DI40</accession>
<evidence type="ECO:0000259" key="3">
    <source>
        <dbReference type="PROSITE" id="PS50994"/>
    </source>
</evidence>
<name>A0AAP0DI40_9ASTR</name>
<evidence type="ECO:0000256" key="2">
    <source>
        <dbReference type="SAM" id="MobiDB-lite"/>
    </source>
</evidence>
<proteinExistence type="predicted"/>
<dbReference type="GO" id="GO:0008233">
    <property type="term" value="F:peptidase activity"/>
    <property type="evidence" value="ECO:0007669"/>
    <property type="project" value="UniProtKB-KW"/>
</dbReference>
<dbReference type="InterPro" id="IPR012337">
    <property type="entry name" value="RNaseH-like_sf"/>
</dbReference>